<feature type="repeat" description="ANK" evidence="1">
    <location>
        <begin position="545"/>
        <end position="565"/>
    </location>
</feature>
<feature type="domain" description="Protein kinase" evidence="2">
    <location>
        <begin position="9"/>
        <end position="261"/>
    </location>
</feature>
<dbReference type="PROSITE" id="PS50011">
    <property type="entry name" value="PROTEIN_KINASE_DOM"/>
    <property type="match status" value="1"/>
</dbReference>
<dbReference type="PANTHER" id="PTHR24120:SF4">
    <property type="entry name" value="GH07239P"/>
    <property type="match status" value="1"/>
</dbReference>
<reference evidence="3 4" key="1">
    <citation type="submission" date="2019-05" db="EMBL/GenBank/DDBJ databases">
        <title>The compact genome of Giardia muris reveals important steps in the evolution of intestinal protozoan parasites.</title>
        <authorList>
            <person name="Xu F."/>
            <person name="Jimenez-Gonzalez A."/>
            <person name="Einarsson E."/>
            <person name="Astvaldsson A."/>
            <person name="Peirasmaki D."/>
            <person name="Eckmann L."/>
            <person name="Andersson J.O."/>
            <person name="Svard S.G."/>
            <person name="Jerlstrom-Hultqvist J."/>
        </authorList>
    </citation>
    <scope>NUCLEOTIDE SEQUENCE [LARGE SCALE GENOMIC DNA]</scope>
    <source>
        <strain evidence="3 4">Roberts-Thomson</strain>
    </source>
</reference>
<dbReference type="PROSITE" id="PS50297">
    <property type="entry name" value="ANK_REP_REGION"/>
    <property type="match status" value="1"/>
</dbReference>
<feature type="repeat" description="ANK" evidence="1">
    <location>
        <begin position="701"/>
        <end position="733"/>
    </location>
</feature>
<dbReference type="InterPro" id="IPR000719">
    <property type="entry name" value="Prot_kinase_dom"/>
</dbReference>
<dbReference type="SUPFAM" id="SSF48403">
    <property type="entry name" value="Ankyrin repeat"/>
    <property type="match status" value="1"/>
</dbReference>
<protein>
    <submittedName>
        <fullName evidence="3">Kinase, NEK</fullName>
    </submittedName>
</protein>
<keyword evidence="3" id="KW-0808">Transferase</keyword>
<accession>A0A4Z1TCQ7</accession>
<evidence type="ECO:0000313" key="3">
    <source>
        <dbReference type="EMBL" id="TNJ30281.1"/>
    </source>
</evidence>
<evidence type="ECO:0000256" key="1">
    <source>
        <dbReference type="PROSITE-ProRule" id="PRU00023"/>
    </source>
</evidence>
<dbReference type="GO" id="GO:0004672">
    <property type="term" value="F:protein kinase activity"/>
    <property type="evidence" value="ECO:0007669"/>
    <property type="project" value="InterPro"/>
</dbReference>
<dbReference type="SMART" id="SM00248">
    <property type="entry name" value="ANK"/>
    <property type="match status" value="10"/>
</dbReference>
<keyword evidence="1" id="KW-0040">ANK repeat</keyword>
<keyword evidence="3" id="KW-0418">Kinase</keyword>
<name>A0A4Z1TCQ7_GIAMU</name>
<dbReference type="Pfam" id="PF13857">
    <property type="entry name" value="Ank_5"/>
    <property type="match status" value="1"/>
</dbReference>
<dbReference type="InterPro" id="IPR036770">
    <property type="entry name" value="Ankyrin_rpt-contain_sf"/>
</dbReference>
<dbReference type="Pfam" id="PF12796">
    <property type="entry name" value="Ank_2"/>
    <property type="match status" value="3"/>
</dbReference>
<keyword evidence="4" id="KW-1185">Reference proteome</keyword>
<evidence type="ECO:0000259" key="2">
    <source>
        <dbReference type="PROSITE" id="PS50011"/>
    </source>
</evidence>
<dbReference type="Gene3D" id="1.25.40.20">
    <property type="entry name" value="Ankyrin repeat-containing domain"/>
    <property type="match status" value="4"/>
</dbReference>
<dbReference type="PANTHER" id="PTHR24120">
    <property type="entry name" value="GH07239P"/>
    <property type="match status" value="1"/>
</dbReference>
<dbReference type="InterPro" id="IPR011009">
    <property type="entry name" value="Kinase-like_dom_sf"/>
</dbReference>
<dbReference type="InterPro" id="IPR002110">
    <property type="entry name" value="Ankyrin_rpt"/>
</dbReference>
<dbReference type="VEuPathDB" id="GiardiaDB:GMRT_14181"/>
<dbReference type="EMBL" id="VDLU01000001">
    <property type="protein sequence ID" value="TNJ30281.1"/>
    <property type="molecule type" value="Genomic_DNA"/>
</dbReference>
<dbReference type="SUPFAM" id="SSF56112">
    <property type="entry name" value="Protein kinase-like (PK-like)"/>
    <property type="match status" value="1"/>
</dbReference>
<organism evidence="3 4">
    <name type="scientific">Giardia muris</name>
    <dbReference type="NCBI Taxonomy" id="5742"/>
    <lineage>
        <taxon>Eukaryota</taxon>
        <taxon>Metamonada</taxon>
        <taxon>Diplomonadida</taxon>
        <taxon>Hexamitidae</taxon>
        <taxon>Giardiinae</taxon>
        <taxon>Giardia</taxon>
    </lineage>
</organism>
<gene>
    <name evidence="3" type="ORF">GMRT_14181</name>
</gene>
<dbReference type="AlphaFoldDB" id="A0A4Z1TCQ7"/>
<dbReference type="Proteomes" id="UP000315496">
    <property type="component" value="Chromosome 1"/>
</dbReference>
<dbReference type="GO" id="GO:0005524">
    <property type="term" value="F:ATP binding"/>
    <property type="evidence" value="ECO:0007669"/>
    <property type="project" value="InterPro"/>
</dbReference>
<dbReference type="Gene3D" id="1.10.510.10">
    <property type="entry name" value="Transferase(Phosphotransferase) domain 1"/>
    <property type="match status" value="1"/>
</dbReference>
<dbReference type="OrthoDB" id="10257076at2759"/>
<evidence type="ECO:0000313" key="4">
    <source>
        <dbReference type="Proteomes" id="UP000315496"/>
    </source>
</evidence>
<comment type="caution">
    <text evidence="3">The sequence shown here is derived from an EMBL/GenBank/DDBJ whole genome shotgun (WGS) entry which is preliminary data.</text>
</comment>
<dbReference type="Pfam" id="PF00023">
    <property type="entry name" value="Ank"/>
    <property type="match status" value="2"/>
</dbReference>
<dbReference type="PROSITE" id="PS50088">
    <property type="entry name" value="ANK_REPEAT"/>
    <property type="match status" value="2"/>
</dbReference>
<dbReference type="Pfam" id="PF00069">
    <property type="entry name" value="Pkinase"/>
    <property type="match status" value="1"/>
</dbReference>
<sequence length="834" mass="92404">MQILDPNSYTDSILIERGRNSFVYRARRARDGEPVAVKAKDLSFITRARWLDILQIYKPCFSFKHPRLVALYTMDLDEEREKFLLEMELCSGGTLHDLVVRRRHANRPLRDAEIWYILAQILEGMTYLYQKSPDTVAYQGLGSRTVLFTETGQVKLCSFGKSQNFVGPMSAIDLCSMGSIAPEIRNGDKPSAASDVWALGCIALELCTLAPPDLPITSDQHPLNLVLENRCPELKAFIELCLMYDANKRRTILELQSAEVIKTALLNPTDVDMLFSRPNDEGEDSRRPSSPNGFLYHTCRSLSSLQHDFSRTVEKDMYSARLLVEPSEGTTPRGSFQQPLTMSMVDNMFDDTRQDIERSEIHQVRRSASAMSVNHEVTSLYARMDKTSASLQLAIDRQWNNLLPPMCEYIAENNLDVHLRRRTGTIVDTPTNLMEAIRACDNEQVPQFLSELGCIYRGQTSLMLAASMCRPSLISTLLQELGIVNEQGKTALTYAIEAGDPDSIRLLLPEADMCGYTKLMIFAASGNLVRVQDTLKEARSRTTGKGMTALMLAAQHGHTDIVKVLAPMEGRQTCDDGTTALMLATAENHISCAQALLVYEAGMQRNDGWTALTLAAFLGLTGIVELLLEKESGAREKNAGNTALILAVQHGRIGAATALVHSEARSTNHINQTALMFAAREGQKDCVSLLSGHEGRLCDRDGNTALMYASKMGHTECVQLLATREISITNKEGMTALMYACQNGHVACAQLLLHEAGFATKANYWRGAGYTALMFAAERGHMDCVKLLHPLEGTLVTADGRVAVDLLRLQMRKTPTKDRDAYKQCLQALTAPSN</sequence>
<proteinExistence type="predicted"/>